<gene>
    <name evidence="10" type="primary">cobA</name>
    <name evidence="10" type="ORF">L2740_00335</name>
</gene>
<organism evidence="10 11">
    <name type="scientific">Shewanella pneumatophori</name>
    <dbReference type="NCBI Taxonomy" id="314092"/>
    <lineage>
        <taxon>Bacteria</taxon>
        <taxon>Pseudomonadati</taxon>
        <taxon>Pseudomonadota</taxon>
        <taxon>Gammaproteobacteria</taxon>
        <taxon>Alteromonadales</taxon>
        <taxon>Shewanellaceae</taxon>
        <taxon>Shewanella</taxon>
    </lineage>
</organism>
<dbReference type="NCBIfam" id="TIGR01469">
    <property type="entry name" value="cobA_cysG_Cterm"/>
    <property type="match status" value="1"/>
</dbReference>
<comment type="caution">
    <text evidence="10">The sequence shown here is derived from an EMBL/GenBank/DDBJ whole genome shotgun (WGS) entry which is preliminary data.</text>
</comment>
<dbReference type="SUPFAM" id="SSF53790">
    <property type="entry name" value="Tetrapyrrole methylase"/>
    <property type="match status" value="1"/>
</dbReference>
<evidence type="ECO:0000256" key="8">
    <source>
        <dbReference type="ARBA" id="ARBA00060548"/>
    </source>
</evidence>
<dbReference type="RefSeq" id="WP_248947960.1">
    <property type="nucleotide sequence ID" value="NZ_JAKILB010000001.1"/>
</dbReference>
<evidence type="ECO:0000259" key="9">
    <source>
        <dbReference type="Pfam" id="PF00590"/>
    </source>
</evidence>
<dbReference type="GO" id="GO:0019354">
    <property type="term" value="P:siroheme biosynthetic process"/>
    <property type="evidence" value="ECO:0007669"/>
    <property type="project" value="InterPro"/>
</dbReference>
<dbReference type="AlphaFoldDB" id="A0A9X1Z7Q9"/>
<dbReference type="EMBL" id="JAKILB010000001">
    <property type="protein sequence ID" value="MCL1137024.1"/>
    <property type="molecule type" value="Genomic_DNA"/>
</dbReference>
<dbReference type="CDD" id="cd11642">
    <property type="entry name" value="SUMT"/>
    <property type="match status" value="1"/>
</dbReference>
<dbReference type="PANTHER" id="PTHR45790:SF3">
    <property type="entry name" value="S-ADENOSYL-L-METHIONINE-DEPENDENT UROPORPHYRINOGEN III METHYLTRANSFERASE, CHLOROPLASTIC"/>
    <property type="match status" value="1"/>
</dbReference>
<comment type="pathway">
    <text evidence="8">Cofactor biosynthesis; adenosylcobalamin biosynthesis; precorrin-2 from uroporphyrinogen III: step 1/1.</text>
</comment>
<keyword evidence="11" id="KW-1185">Reference proteome</keyword>
<evidence type="ECO:0000256" key="6">
    <source>
        <dbReference type="ARBA" id="ARBA00023244"/>
    </source>
</evidence>
<evidence type="ECO:0000256" key="1">
    <source>
        <dbReference type="ARBA" id="ARBA00005879"/>
    </source>
</evidence>
<dbReference type="InterPro" id="IPR014776">
    <property type="entry name" value="4pyrrole_Mease_sub2"/>
</dbReference>
<dbReference type="NCBIfam" id="NF004790">
    <property type="entry name" value="PRK06136.1"/>
    <property type="match status" value="1"/>
</dbReference>
<evidence type="ECO:0000313" key="11">
    <source>
        <dbReference type="Proteomes" id="UP001139293"/>
    </source>
</evidence>
<comment type="pathway">
    <text evidence="7">Porphyrin-containing compound metabolism; siroheme biosynthesis; precorrin-2 from uroporphyrinogen III: step 1/1.</text>
</comment>
<dbReference type="InterPro" id="IPR006366">
    <property type="entry name" value="CobA/CysG_C"/>
</dbReference>
<dbReference type="Gene3D" id="3.40.1010.10">
    <property type="entry name" value="Cobalt-precorrin-4 Transmethylase, Domain 1"/>
    <property type="match status" value="1"/>
</dbReference>
<evidence type="ECO:0000313" key="10">
    <source>
        <dbReference type="EMBL" id="MCL1137024.1"/>
    </source>
</evidence>
<dbReference type="Proteomes" id="UP001139293">
    <property type="component" value="Unassembled WGS sequence"/>
</dbReference>
<sequence length="352" mass="38209">MMQGIEFIKQVLFKSLNNIKFINSETVEEFSAQQLTTSQLSGQLNIDELCSLKRTGVESTNTETRIQQLKQLALQCFKSSEQNKLINKQYQIVKIVGAGCGDIELLTLKAAKVITEADVIVYDNLVCAEILQLAATHCRLIYMGKRFAQKSRTQDEINQSLYHLAISGVKVVRLKGGDPNVFGRGGEEALFLAKRGVKSEFIAGVTAALGCAASSGIPLTHRKVARSVTFVTGRTCDNKKEQAVIDEWQGLLSANSTLVFYMGKEKALDIATGLMLAGAEGCLPVAFITNGARQSQTIKFSRVDQMAQDALSIKQTGPTLIIVGEVVSIGAELEHCLAFCSQSIAANECVYG</sequence>
<dbReference type="GO" id="GO:0004851">
    <property type="term" value="F:uroporphyrin-III C-methyltransferase activity"/>
    <property type="evidence" value="ECO:0007669"/>
    <property type="project" value="UniProtKB-EC"/>
</dbReference>
<name>A0A9X1Z7Q9_9GAMM</name>
<dbReference type="InterPro" id="IPR000878">
    <property type="entry name" value="4pyrrol_Mease"/>
</dbReference>
<dbReference type="InterPro" id="IPR014777">
    <property type="entry name" value="4pyrrole_Mease_sub1"/>
</dbReference>
<dbReference type="Pfam" id="PF00590">
    <property type="entry name" value="TP_methylase"/>
    <property type="match status" value="1"/>
</dbReference>
<evidence type="ECO:0000256" key="3">
    <source>
        <dbReference type="ARBA" id="ARBA00022603"/>
    </source>
</evidence>
<dbReference type="GO" id="GO:0032259">
    <property type="term" value="P:methylation"/>
    <property type="evidence" value="ECO:0007669"/>
    <property type="project" value="UniProtKB-KW"/>
</dbReference>
<evidence type="ECO:0000256" key="2">
    <source>
        <dbReference type="ARBA" id="ARBA00012162"/>
    </source>
</evidence>
<dbReference type="InterPro" id="IPR035996">
    <property type="entry name" value="4pyrrol_Methylase_sf"/>
</dbReference>
<dbReference type="InterPro" id="IPR050161">
    <property type="entry name" value="Siro_Cobalamin_biosynth"/>
</dbReference>
<dbReference type="EC" id="2.1.1.107" evidence="2"/>
<comment type="similarity">
    <text evidence="1">Belongs to the precorrin methyltransferase family.</text>
</comment>
<keyword evidence="4 10" id="KW-0808">Transferase</keyword>
<keyword evidence="3 10" id="KW-0489">Methyltransferase</keyword>
<evidence type="ECO:0000256" key="7">
    <source>
        <dbReference type="ARBA" id="ARBA00025705"/>
    </source>
</evidence>
<protein>
    <recommendedName>
        <fullName evidence="2">uroporphyrinogen-III C-methyltransferase</fullName>
        <ecNumber evidence="2">2.1.1.107</ecNumber>
    </recommendedName>
</protein>
<proteinExistence type="inferred from homology"/>
<evidence type="ECO:0000256" key="5">
    <source>
        <dbReference type="ARBA" id="ARBA00022691"/>
    </source>
</evidence>
<keyword evidence="5" id="KW-0949">S-adenosyl-L-methionine</keyword>
<dbReference type="Gene3D" id="3.30.950.10">
    <property type="entry name" value="Methyltransferase, Cobalt-precorrin-4 Transmethylase, Domain 2"/>
    <property type="match status" value="1"/>
</dbReference>
<dbReference type="FunFam" id="3.40.1010.10:FF:000001">
    <property type="entry name" value="Siroheme synthase"/>
    <property type="match status" value="1"/>
</dbReference>
<dbReference type="PANTHER" id="PTHR45790">
    <property type="entry name" value="SIROHEME SYNTHASE-RELATED"/>
    <property type="match status" value="1"/>
</dbReference>
<feature type="domain" description="Tetrapyrrole methylase" evidence="9">
    <location>
        <begin position="95"/>
        <end position="305"/>
    </location>
</feature>
<reference evidence="10" key="1">
    <citation type="submission" date="2022-01" db="EMBL/GenBank/DDBJ databases">
        <title>Whole genome-based taxonomy of the Shewanellaceae.</title>
        <authorList>
            <person name="Martin-Rodriguez A.J."/>
        </authorList>
    </citation>
    <scope>NUCLEOTIDE SEQUENCE</scope>
    <source>
        <strain evidence="10">KCTC 23973</strain>
    </source>
</reference>
<evidence type="ECO:0000256" key="4">
    <source>
        <dbReference type="ARBA" id="ARBA00022679"/>
    </source>
</evidence>
<accession>A0A9X1Z7Q9</accession>
<keyword evidence="6" id="KW-0627">Porphyrin biosynthesis</keyword>